<evidence type="ECO:0000256" key="9">
    <source>
        <dbReference type="PROSITE-ProRule" id="PRU00302"/>
    </source>
</evidence>
<reference evidence="12" key="1">
    <citation type="submission" date="2019-08" db="EMBL/GenBank/DDBJ databases">
        <title>Three high-quality genomes provides insights into domestication of ducks.</title>
        <authorList>
            <person name="Hou Z.C."/>
            <person name="Zhu F."/>
            <person name="Yin Z.T."/>
            <person name="Zhang F."/>
        </authorList>
    </citation>
    <scope>NUCLEOTIDE SEQUENCE [LARGE SCALE GENOMIC DNA]</scope>
</reference>
<dbReference type="PROSITE" id="PS50923">
    <property type="entry name" value="SUSHI"/>
    <property type="match status" value="3"/>
</dbReference>
<dbReference type="InterPro" id="IPR051277">
    <property type="entry name" value="SEZ6_CSMD_C4BPB_Regulators"/>
</dbReference>
<evidence type="ECO:0000256" key="10">
    <source>
        <dbReference type="SAM" id="SignalP"/>
    </source>
</evidence>
<reference evidence="12" key="2">
    <citation type="submission" date="2025-08" db="UniProtKB">
        <authorList>
            <consortium name="Ensembl"/>
        </authorList>
    </citation>
    <scope>IDENTIFICATION</scope>
</reference>
<feature type="disulfide bond" evidence="9">
    <location>
        <begin position="49"/>
        <end position="76"/>
    </location>
</feature>
<keyword evidence="7 9" id="KW-1015">Disulfide bond</keyword>
<evidence type="ECO:0000256" key="3">
    <source>
        <dbReference type="ARBA" id="ARBA00022729"/>
    </source>
</evidence>
<feature type="domain" description="Sushi" evidence="11">
    <location>
        <begin position="79"/>
        <end position="139"/>
    </location>
</feature>
<organism evidence="12 13">
    <name type="scientific">Anas platyrhynchos</name>
    <name type="common">Mallard</name>
    <name type="synonym">Anas boschas</name>
    <dbReference type="NCBI Taxonomy" id="8839"/>
    <lineage>
        <taxon>Eukaryota</taxon>
        <taxon>Metazoa</taxon>
        <taxon>Chordata</taxon>
        <taxon>Craniata</taxon>
        <taxon>Vertebrata</taxon>
        <taxon>Euteleostomi</taxon>
        <taxon>Archelosauria</taxon>
        <taxon>Archosauria</taxon>
        <taxon>Dinosauria</taxon>
        <taxon>Saurischia</taxon>
        <taxon>Theropoda</taxon>
        <taxon>Coelurosauria</taxon>
        <taxon>Aves</taxon>
        <taxon>Neognathae</taxon>
        <taxon>Galloanserae</taxon>
        <taxon>Anseriformes</taxon>
        <taxon>Anatidae</taxon>
        <taxon>Anatinae</taxon>
        <taxon>Anas</taxon>
    </lineage>
</organism>
<evidence type="ECO:0000256" key="1">
    <source>
        <dbReference type="ARBA" id="ARBA00022588"/>
    </source>
</evidence>
<feature type="domain" description="Sushi" evidence="11">
    <location>
        <begin position="140"/>
        <end position="200"/>
    </location>
</feature>
<dbReference type="Proteomes" id="UP000694400">
    <property type="component" value="Chromosome 26"/>
</dbReference>
<dbReference type="Ensembl" id="ENSAPLT00020017411.1">
    <property type="protein sequence ID" value="ENSAPLP00020016139.1"/>
    <property type="gene ID" value="ENSAPLG00020011634.1"/>
</dbReference>
<feature type="disulfide bond" evidence="9">
    <location>
        <begin position="110"/>
        <end position="137"/>
    </location>
</feature>
<dbReference type="PANTHER" id="PTHR45656">
    <property type="entry name" value="PROTEIN CBR-CLEC-78"/>
    <property type="match status" value="1"/>
</dbReference>
<protein>
    <recommendedName>
        <fullName evidence="11">Sushi domain-containing protein</fullName>
    </recommendedName>
</protein>
<evidence type="ECO:0000256" key="2">
    <source>
        <dbReference type="ARBA" id="ARBA00022659"/>
    </source>
</evidence>
<feature type="signal peptide" evidence="10">
    <location>
        <begin position="1"/>
        <end position="20"/>
    </location>
</feature>
<evidence type="ECO:0000256" key="7">
    <source>
        <dbReference type="ARBA" id="ARBA00023157"/>
    </source>
</evidence>
<evidence type="ECO:0000313" key="13">
    <source>
        <dbReference type="Proteomes" id="UP000694400"/>
    </source>
</evidence>
<feature type="chain" id="PRO_5034228644" description="Sushi domain-containing protein" evidence="10">
    <location>
        <begin position="21"/>
        <end position="279"/>
    </location>
</feature>
<evidence type="ECO:0000256" key="6">
    <source>
        <dbReference type="ARBA" id="ARBA00022875"/>
    </source>
</evidence>
<feature type="disulfide bond" evidence="9">
    <location>
        <begin position="171"/>
        <end position="198"/>
    </location>
</feature>
<keyword evidence="5" id="KW-0391">Immunity</keyword>
<keyword evidence="4" id="KW-0677">Repeat</keyword>
<name>A0A8B9T564_ANAPL</name>
<feature type="disulfide bond" evidence="9">
    <location>
        <begin position="20"/>
        <end position="63"/>
    </location>
</feature>
<evidence type="ECO:0000256" key="5">
    <source>
        <dbReference type="ARBA" id="ARBA00022859"/>
    </source>
</evidence>
<dbReference type="PANTHER" id="PTHR45656:SF3">
    <property type="entry name" value="CUB AND SUSHI DOMAIN-CONTAINING PROTEIN 1"/>
    <property type="match status" value="1"/>
</dbReference>
<sequence>MPAACVLLTPTLCVPAGILCEPPPDIPRGTHSGHSLDAFPYAAVVTYTCDPGFVLVGEAHLNCTSAGAWSAPAPRCQGHLCPPPPVIDHGQHDGKAMDVFSPGKSVNYSCDPGYSLVGKSSLHCTDNASWSTPHPRCEVLQCPSPPSIEGGSHNSQEVEVFIPGMVVNYSCDPGFSLLGEASIYCTESGNWSLPPPQCAGTWGGQLRAGVRVGNLCHQPVGLTLSLTPPKTRITRPQERSLNLALFFPRETMPLSRSTKEWQSCCANRSPLWVHCELHM</sequence>
<keyword evidence="2 9" id="KW-0768">Sushi</keyword>
<dbReference type="Gene3D" id="2.10.70.10">
    <property type="entry name" value="Complement Module, domain 1"/>
    <property type="match status" value="3"/>
</dbReference>
<proteinExistence type="predicted"/>
<feature type="disulfide bond" evidence="9">
    <location>
        <begin position="142"/>
        <end position="185"/>
    </location>
</feature>
<evidence type="ECO:0000256" key="4">
    <source>
        <dbReference type="ARBA" id="ARBA00022737"/>
    </source>
</evidence>
<dbReference type="InterPro" id="IPR035976">
    <property type="entry name" value="Sushi/SCR/CCP_sf"/>
</dbReference>
<evidence type="ECO:0000256" key="8">
    <source>
        <dbReference type="ARBA" id="ARBA00023180"/>
    </source>
</evidence>
<keyword evidence="3 10" id="KW-0732">Signal</keyword>
<dbReference type="InterPro" id="IPR000436">
    <property type="entry name" value="Sushi_SCR_CCP_dom"/>
</dbReference>
<keyword evidence="1" id="KW-0399">Innate immunity</keyword>
<evidence type="ECO:0000259" key="11">
    <source>
        <dbReference type="PROSITE" id="PS50923"/>
    </source>
</evidence>
<dbReference type="SUPFAM" id="SSF57535">
    <property type="entry name" value="Complement control module/SCR domain"/>
    <property type="match status" value="3"/>
</dbReference>
<dbReference type="GO" id="GO:0006958">
    <property type="term" value="P:complement activation, classical pathway"/>
    <property type="evidence" value="ECO:0007669"/>
    <property type="project" value="UniProtKB-KW"/>
</dbReference>
<accession>A0A8B9T564</accession>
<dbReference type="Pfam" id="PF00084">
    <property type="entry name" value="Sushi"/>
    <property type="match status" value="3"/>
</dbReference>
<feature type="disulfide bond" evidence="9">
    <location>
        <begin position="81"/>
        <end position="124"/>
    </location>
</feature>
<dbReference type="FunFam" id="2.10.70.10:FF:000014">
    <property type="entry name" value="Membrane cofactor protein"/>
    <property type="match status" value="2"/>
</dbReference>
<reference evidence="12" key="3">
    <citation type="submission" date="2025-09" db="UniProtKB">
        <authorList>
            <consortium name="Ensembl"/>
        </authorList>
    </citation>
    <scope>IDENTIFICATION</scope>
</reference>
<dbReference type="AlphaFoldDB" id="A0A8B9T564"/>
<feature type="domain" description="Sushi" evidence="11">
    <location>
        <begin position="18"/>
        <end position="78"/>
    </location>
</feature>
<evidence type="ECO:0000313" key="12">
    <source>
        <dbReference type="Ensembl" id="ENSAPLP00020016139.1"/>
    </source>
</evidence>
<keyword evidence="6" id="KW-0180">Complement pathway</keyword>
<keyword evidence="8" id="KW-0325">Glycoprotein</keyword>
<dbReference type="FunFam" id="2.10.70.10:FF:000070">
    <property type="entry name" value="Complement C3d receptor 2"/>
    <property type="match status" value="1"/>
</dbReference>
<dbReference type="CDD" id="cd00033">
    <property type="entry name" value="CCP"/>
    <property type="match status" value="3"/>
</dbReference>
<dbReference type="SMART" id="SM00032">
    <property type="entry name" value="CCP"/>
    <property type="match status" value="3"/>
</dbReference>
<dbReference type="GO" id="GO:0045087">
    <property type="term" value="P:innate immune response"/>
    <property type="evidence" value="ECO:0007669"/>
    <property type="project" value="UniProtKB-KW"/>
</dbReference>